<dbReference type="KEGG" id="tpi:TREPR_1377"/>
<accession>F5YQR4</accession>
<dbReference type="PANTHER" id="PTHR30290:SF10">
    <property type="entry name" value="PERIPLASMIC OLIGOPEPTIDE-BINDING PROTEIN-RELATED"/>
    <property type="match status" value="1"/>
</dbReference>
<gene>
    <name evidence="6" type="ordered locus">TREPR_1377</name>
</gene>
<proteinExistence type="inferred from homology"/>
<dbReference type="EMBL" id="CP001843">
    <property type="protein sequence ID" value="AEF85587.1"/>
    <property type="molecule type" value="Genomic_DNA"/>
</dbReference>
<evidence type="ECO:0000256" key="4">
    <source>
        <dbReference type="ARBA" id="ARBA00022729"/>
    </source>
</evidence>
<dbReference type="Gene3D" id="3.90.76.10">
    <property type="entry name" value="Dipeptide-binding Protein, Domain 1"/>
    <property type="match status" value="1"/>
</dbReference>
<reference evidence="7" key="1">
    <citation type="submission" date="2009-12" db="EMBL/GenBank/DDBJ databases">
        <title>Complete sequence of Treponema primitia strain ZAS-2.</title>
        <authorList>
            <person name="Tetu S.G."/>
            <person name="Matson E."/>
            <person name="Ren Q."/>
            <person name="Seshadri R."/>
            <person name="Elbourne L."/>
            <person name="Hassan K.A."/>
            <person name="Durkin A."/>
            <person name="Radune D."/>
            <person name="Mohamoud Y."/>
            <person name="Shay R."/>
            <person name="Jin S."/>
            <person name="Zhang X."/>
            <person name="Lucey K."/>
            <person name="Ballor N.R."/>
            <person name="Ottesen E."/>
            <person name="Rosenthal R."/>
            <person name="Allen A."/>
            <person name="Leadbetter J.R."/>
            <person name="Paulsen I.T."/>
        </authorList>
    </citation>
    <scope>NUCLEOTIDE SEQUENCE [LARGE SCALE GENOMIC DNA]</scope>
    <source>
        <strain evidence="7">ATCC BAA-887 / DSM 12427 / ZAS-2</strain>
    </source>
</reference>
<dbReference type="eggNOG" id="COG4166">
    <property type="taxonomic scope" value="Bacteria"/>
</dbReference>
<dbReference type="InterPro" id="IPR000914">
    <property type="entry name" value="SBP_5_dom"/>
</dbReference>
<dbReference type="GO" id="GO:1904680">
    <property type="term" value="F:peptide transmembrane transporter activity"/>
    <property type="evidence" value="ECO:0007669"/>
    <property type="project" value="TreeGrafter"/>
</dbReference>
<dbReference type="SUPFAM" id="SSF53850">
    <property type="entry name" value="Periplasmic binding protein-like II"/>
    <property type="match status" value="1"/>
</dbReference>
<evidence type="ECO:0000313" key="7">
    <source>
        <dbReference type="Proteomes" id="UP000009223"/>
    </source>
</evidence>
<dbReference type="Gene3D" id="3.10.105.10">
    <property type="entry name" value="Dipeptide-binding Protein, Domain 3"/>
    <property type="match status" value="1"/>
</dbReference>
<dbReference type="GO" id="GO:0015833">
    <property type="term" value="P:peptide transport"/>
    <property type="evidence" value="ECO:0007669"/>
    <property type="project" value="TreeGrafter"/>
</dbReference>
<dbReference type="Proteomes" id="UP000009223">
    <property type="component" value="Chromosome"/>
</dbReference>
<dbReference type="AlphaFoldDB" id="F5YQR4"/>
<dbReference type="CDD" id="cd00995">
    <property type="entry name" value="PBP2_NikA_DppA_OppA_like"/>
    <property type="match status" value="1"/>
</dbReference>
<evidence type="ECO:0000256" key="1">
    <source>
        <dbReference type="ARBA" id="ARBA00004196"/>
    </source>
</evidence>
<dbReference type="InterPro" id="IPR039424">
    <property type="entry name" value="SBP_5"/>
</dbReference>
<keyword evidence="3" id="KW-0813">Transport</keyword>
<comment type="similarity">
    <text evidence="2">Belongs to the bacterial solute-binding protein 5 family.</text>
</comment>
<evidence type="ECO:0000313" key="6">
    <source>
        <dbReference type="EMBL" id="AEF85587.1"/>
    </source>
</evidence>
<protein>
    <submittedName>
        <fullName evidence="6">Putative oligopeptide ABC transporter substrate-binding protein</fullName>
    </submittedName>
</protein>
<keyword evidence="4" id="KW-0732">Signal</keyword>
<evidence type="ECO:0000256" key="2">
    <source>
        <dbReference type="ARBA" id="ARBA00005695"/>
    </source>
</evidence>
<dbReference type="PANTHER" id="PTHR30290">
    <property type="entry name" value="PERIPLASMIC BINDING COMPONENT OF ABC TRANSPORTER"/>
    <property type="match status" value="1"/>
</dbReference>
<organism evidence="6 7">
    <name type="scientific">Treponema primitia (strain ATCC BAA-887 / DSM 12427 / ZAS-2)</name>
    <dbReference type="NCBI Taxonomy" id="545694"/>
    <lineage>
        <taxon>Bacteria</taxon>
        <taxon>Pseudomonadati</taxon>
        <taxon>Spirochaetota</taxon>
        <taxon>Spirochaetia</taxon>
        <taxon>Spirochaetales</taxon>
        <taxon>Treponemataceae</taxon>
        <taxon>Treponema</taxon>
    </lineage>
</organism>
<dbReference type="PIRSF" id="PIRSF002741">
    <property type="entry name" value="MppA"/>
    <property type="match status" value="1"/>
</dbReference>
<dbReference type="HOGENOM" id="CLU_017028_7_3_12"/>
<dbReference type="Gene3D" id="3.40.190.10">
    <property type="entry name" value="Periplasmic binding protein-like II"/>
    <property type="match status" value="1"/>
</dbReference>
<dbReference type="STRING" id="545694.TREPR_1377"/>
<dbReference type="Pfam" id="PF00496">
    <property type="entry name" value="SBP_bac_5"/>
    <property type="match status" value="1"/>
</dbReference>
<comment type="subcellular location">
    <subcellularLocation>
        <location evidence="1">Cell envelope</location>
    </subcellularLocation>
</comment>
<feature type="domain" description="Solute-binding protein family 5" evidence="5">
    <location>
        <begin position="88"/>
        <end position="449"/>
    </location>
</feature>
<evidence type="ECO:0000259" key="5">
    <source>
        <dbReference type="Pfam" id="PF00496"/>
    </source>
</evidence>
<dbReference type="GO" id="GO:0030288">
    <property type="term" value="C:outer membrane-bounded periplasmic space"/>
    <property type="evidence" value="ECO:0007669"/>
    <property type="project" value="UniProtKB-ARBA"/>
</dbReference>
<reference evidence="6 7" key="2">
    <citation type="journal article" date="2011" name="ISME J.">
        <title>RNA-seq reveals cooperative metabolic interactions between two termite-gut spirochete species in co-culture.</title>
        <authorList>
            <person name="Rosenthal A.Z."/>
            <person name="Matson E.G."/>
            <person name="Eldar A."/>
            <person name="Leadbetter J.R."/>
        </authorList>
    </citation>
    <scope>NUCLEOTIDE SEQUENCE [LARGE SCALE GENOMIC DNA]</scope>
    <source>
        <strain evidence="7">ATCC BAA-887 / DSM 12427 / ZAS-2</strain>
    </source>
</reference>
<name>F5YQR4_TREPZ</name>
<evidence type="ECO:0000256" key="3">
    <source>
        <dbReference type="ARBA" id="ARBA00022448"/>
    </source>
</evidence>
<keyword evidence="7" id="KW-1185">Reference proteome</keyword>
<dbReference type="InterPro" id="IPR030678">
    <property type="entry name" value="Peptide/Ni-bd"/>
</dbReference>
<sequence length="533" mass="58509">MFFKMEEKMKQTKKIVALIMGLTLFTGSLFAGGSQQNSGQSSGKKVLTIASQDPQVPLDMQLNTYSLISRITDSTSETLLYGTADGGIKPLLLTGMPTASADGLTFSFELKKGVTFHNGAPLTSKDVKYSYERLIKKIKMASLLEQVAGYQAFADGKAADLSGFKIIDDLHFSITLSETYTPFVSVLSTAYCAIYPAEACEAAGDEWGLSVLYGTGPFKFVRYVMGEEAVIEKYPAYHGSPAKIDEIVYKFIPSANTQVLEYEKGNVDIVYLDTTLYPTYANGPLKGEIQDYPRVGGWFMSMNVKKIADVRIRQAISLSIDREAICKGIMYGTAKPATGFIPAGLIGYNDKLPVLEYNPTKAKQLLADAGYPNGYDLTVAINTRYTAGVALATAFQAQAKASGINVTINSMDSAGWTDMRSSGALVTGFGNWYVDYNDPDSMLYPVKDSRTDLSSTFWHNAEFKSLMEQGVKTSDTAARQKIYERANEILSREEYPVAMVYNEMSFYLQKPYVSGYSMGADGRFSFADTVINK</sequence>
<dbReference type="GO" id="GO:0043190">
    <property type="term" value="C:ATP-binding cassette (ABC) transporter complex"/>
    <property type="evidence" value="ECO:0007669"/>
    <property type="project" value="InterPro"/>
</dbReference>